<evidence type="ECO:0000259" key="1">
    <source>
        <dbReference type="Pfam" id="PF13622"/>
    </source>
</evidence>
<dbReference type="SUPFAM" id="SSF54637">
    <property type="entry name" value="Thioesterase/thiol ester dehydrase-isomerase"/>
    <property type="match status" value="2"/>
</dbReference>
<dbReference type="Gene3D" id="2.40.160.210">
    <property type="entry name" value="Acyl-CoA thioesterase, double hotdog domain"/>
    <property type="match status" value="1"/>
</dbReference>
<dbReference type="PANTHER" id="PTHR38110:SF1">
    <property type="entry name" value="THIOESTERASE DOMAIN-CONTAINING PROTEIN"/>
    <property type="match status" value="1"/>
</dbReference>
<dbReference type="RefSeq" id="WP_240474163.1">
    <property type="nucleotide sequence ID" value="NZ_AWQS01000006.1"/>
</dbReference>
<feature type="domain" description="Acyl-CoA thioesterase-like N-terminal HotDog" evidence="1">
    <location>
        <begin position="23"/>
        <end position="118"/>
    </location>
</feature>
<name>W9GS79_9MICO</name>
<dbReference type="InterPro" id="IPR049449">
    <property type="entry name" value="TesB_ACOT8-like_N"/>
</dbReference>
<organism evidence="3 4">
    <name type="scientific">Intrasporangium chromatireducens Q5-1</name>
    <dbReference type="NCBI Taxonomy" id="584657"/>
    <lineage>
        <taxon>Bacteria</taxon>
        <taxon>Bacillati</taxon>
        <taxon>Actinomycetota</taxon>
        <taxon>Actinomycetes</taxon>
        <taxon>Micrococcales</taxon>
        <taxon>Intrasporangiaceae</taxon>
        <taxon>Intrasporangium</taxon>
    </lineage>
</organism>
<keyword evidence="4" id="KW-1185">Reference proteome</keyword>
<dbReference type="Pfam" id="PF13622">
    <property type="entry name" value="4HBT_3"/>
    <property type="match status" value="1"/>
</dbReference>
<dbReference type="InterPro" id="IPR029069">
    <property type="entry name" value="HotDog_dom_sf"/>
</dbReference>
<dbReference type="AlphaFoldDB" id="W9GS79"/>
<dbReference type="InterPro" id="IPR049450">
    <property type="entry name" value="ACOT8-like_C"/>
</dbReference>
<evidence type="ECO:0000313" key="3">
    <source>
        <dbReference type="EMBL" id="EWT07673.1"/>
    </source>
</evidence>
<evidence type="ECO:0000313" key="4">
    <source>
        <dbReference type="Proteomes" id="UP000019494"/>
    </source>
</evidence>
<reference evidence="4" key="1">
    <citation type="submission" date="2013-08" db="EMBL/GenBank/DDBJ databases">
        <title>Intrasporangium oryzae NRRL B-24470.</title>
        <authorList>
            <person name="Liu H."/>
            <person name="Wang G."/>
        </authorList>
    </citation>
    <scope>NUCLEOTIDE SEQUENCE [LARGE SCALE GENOMIC DNA]</scope>
    <source>
        <strain evidence="4">Q5-1</strain>
    </source>
</reference>
<gene>
    <name evidence="3" type="ORF">N864_00985</name>
</gene>
<dbReference type="InterPro" id="IPR052389">
    <property type="entry name" value="Sec_Metab_Biosynth-Assoc"/>
</dbReference>
<comment type="caution">
    <text evidence="3">The sequence shown here is derived from an EMBL/GenBank/DDBJ whole genome shotgun (WGS) entry which is preliminary data.</text>
</comment>
<proteinExistence type="predicted"/>
<dbReference type="Pfam" id="PF20789">
    <property type="entry name" value="4HBT_3C"/>
    <property type="match status" value="1"/>
</dbReference>
<dbReference type="EMBL" id="AWQS01000006">
    <property type="protein sequence ID" value="EWT07673.1"/>
    <property type="molecule type" value="Genomic_DNA"/>
</dbReference>
<dbReference type="PANTHER" id="PTHR38110">
    <property type="entry name" value="CHROMOSOME 23, WHOLE GENOME SHOTGUN SEQUENCE"/>
    <property type="match status" value="1"/>
</dbReference>
<dbReference type="InterPro" id="IPR042171">
    <property type="entry name" value="Acyl-CoA_hotdog"/>
</dbReference>
<accession>W9GS79</accession>
<evidence type="ECO:0008006" key="5">
    <source>
        <dbReference type="Google" id="ProtNLM"/>
    </source>
</evidence>
<dbReference type="Proteomes" id="UP000019494">
    <property type="component" value="Unassembled WGS sequence"/>
</dbReference>
<protein>
    <recommendedName>
        <fullName evidence="5">TesB-like acyl-CoA thioesterase 3</fullName>
    </recommendedName>
</protein>
<sequence length="280" mass="30561">MHEFDTAMQLRDEGDGTWSGAFHDDWAIGNAINGGVVMALGLTALGRHLEADPAEANRHVDPVVISAYFMTASLGGACRVETQTLRCGRRLSTGQVSVVQEGPDGAPVERMRALASFGNLDTVDTTRQSDPPDLPPPDQCLSSDLAPPDFLNHSAFLDRVDLRLDPDTAGWAMGRPSMRGVMQGWLRLKDGREPDSTMLLWALDAFPPVAFDLGIYGWAPTLEFTGHVRRRPEPGWLRVVISSDTLTGELMEEDARIWDSAGHLVAQSRQLCSVRTQPTG</sequence>
<evidence type="ECO:0000259" key="2">
    <source>
        <dbReference type="Pfam" id="PF20789"/>
    </source>
</evidence>
<dbReference type="PATRIC" id="fig|584657.3.peg.306"/>
<feature type="domain" description="Acyl-CoA thioesterase-like C-terminal" evidence="2">
    <location>
        <begin position="137"/>
        <end position="274"/>
    </location>
</feature>